<dbReference type="InterPro" id="IPR016047">
    <property type="entry name" value="M23ase_b-sheet_dom"/>
</dbReference>
<dbReference type="OrthoDB" id="342595at2"/>
<evidence type="ECO:0000256" key="1">
    <source>
        <dbReference type="ARBA" id="ARBA00022729"/>
    </source>
</evidence>
<reference evidence="4" key="1">
    <citation type="submission" date="2018-05" db="EMBL/GenBank/DDBJ databases">
        <title>Leptospira yasudae sp. nov. and Leptospira stimsonii sp. nov., two pathogenic species of the genus Leptospira isolated from environmental sources.</title>
        <authorList>
            <person name="Casanovas-Massana A."/>
            <person name="Hamond C."/>
            <person name="Santos L.A."/>
            <person name="Hacker K.P."/>
            <person name="Balassiano I."/>
            <person name="Medeiros M.A."/>
            <person name="Reis M.G."/>
            <person name="Ko A.I."/>
            <person name="Wunder E.A."/>
        </authorList>
    </citation>
    <scope>NUCLEOTIDE SEQUENCE [LARGE SCALE GENOMIC DNA]</scope>
    <source>
        <strain evidence="4">Yale</strain>
    </source>
</reference>
<evidence type="ECO:0000259" key="2">
    <source>
        <dbReference type="Pfam" id="PF01551"/>
    </source>
</evidence>
<dbReference type="InterPro" id="IPR011055">
    <property type="entry name" value="Dup_hybrid_motif"/>
</dbReference>
<gene>
    <name evidence="3" type="ORF">DLM75_12995</name>
</gene>
<dbReference type="InterPro" id="IPR050570">
    <property type="entry name" value="Cell_wall_metabolism_enzyme"/>
</dbReference>
<protein>
    <submittedName>
        <fullName evidence="3">M23 family peptidase</fullName>
    </submittedName>
</protein>
<dbReference type="Pfam" id="PF01551">
    <property type="entry name" value="Peptidase_M23"/>
    <property type="match status" value="1"/>
</dbReference>
<keyword evidence="1" id="KW-0732">Signal</keyword>
<accession>A0A396Z850</accession>
<dbReference type="PANTHER" id="PTHR21666">
    <property type="entry name" value="PEPTIDASE-RELATED"/>
    <property type="match status" value="1"/>
</dbReference>
<evidence type="ECO:0000313" key="4">
    <source>
        <dbReference type="Proteomes" id="UP000265798"/>
    </source>
</evidence>
<comment type="caution">
    <text evidence="3">The sequence shown here is derived from an EMBL/GenBank/DDBJ whole genome shotgun (WGS) entry which is preliminary data.</text>
</comment>
<proteinExistence type="predicted"/>
<dbReference type="GO" id="GO:0004222">
    <property type="term" value="F:metalloendopeptidase activity"/>
    <property type="evidence" value="ECO:0007669"/>
    <property type="project" value="TreeGrafter"/>
</dbReference>
<dbReference type="PANTHER" id="PTHR21666:SF289">
    <property type="entry name" value="L-ALA--D-GLU ENDOPEPTIDASE"/>
    <property type="match status" value="1"/>
</dbReference>
<dbReference type="RefSeq" id="WP_118968932.1">
    <property type="nucleotide sequence ID" value="NZ_QHCT01000003.1"/>
</dbReference>
<organism evidence="3 4">
    <name type="scientific">Leptospira stimsonii</name>
    <dbReference type="NCBI Taxonomy" id="2202203"/>
    <lineage>
        <taxon>Bacteria</taxon>
        <taxon>Pseudomonadati</taxon>
        <taxon>Spirochaetota</taxon>
        <taxon>Spirochaetia</taxon>
        <taxon>Leptospirales</taxon>
        <taxon>Leptospiraceae</taxon>
        <taxon>Leptospira</taxon>
    </lineage>
</organism>
<feature type="domain" description="M23ase beta-sheet core" evidence="2">
    <location>
        <begin position="161"/>
        <end position="208"/>
    </location>
</feature>
<dbReference type="CDD" id="cd12797">
    <property type="entry name" value="M23_peptidase"/>
    <property type="match status" value="1"/>
</dbReference>
<sequence length="229" mass="26307">MIQILETLKSASFQIQKHFLNFEKIKEKQNYWNESVLSQVKTNRIESDAVHASLATFPSVVEPTFFCPVDEPHVTSPFGWRTLNINGKGSRQFHLGIDLGGEKDIKLPEDCVIKTILEKDDEYPVRFHYENGTWVDLISTKKIPKERAWTPFIIAVGVHTKNQYKFKHVDSQVSVGQNLKAGMVIGRSGNLGYSMGPHLHFEVWPWNEKKQSWPDPMDPAKFLKSKKLL</sequence>
<dbReference type="Gene3D" id="2.70.70.10">
    <property type="entry name" value="Glucose Permease (Domain IIA)"/>
    <property type="match status" value="1"/>
</dbReference>
<dbReference type="SUPFAM" id="SSF51261">
    <property type="entry name" value="Duplicated hybrid motif"/>
    <property type="match status" value="1"/>
</dbReference>
<evidence type="ECO:0000313" key="3">
    <source>
        <dbReference type="EMBL" id="RHX89866.1"/>
    </source>
</evidence>
<dbReference type="EMBL" id="QHCT01000003">
    <property type="protein sequence ID" value="RHX89866.1"/>
    <property type="molecule type" value="Genomic_DNA"/>
</dbReference>
<dbReference type="Proteomes" id="UP000265798">
    <property type="component" value="Unassembled WGS sequence"/>
</dbReference>
<dbReference type="AlphaFoldDB" id="A0A396Z850"/>
<name>A0A396Z850_9LEPT</name>